<dbReference type="OrthoDB" id="784582at2"/>
<keyword evidence="9" id="KW-0472">Membrane</keyword>
<evidence type="ECO:0000256" key="11">
    <source>
        <dbReference type="SAM" id="MobiDB-lite"/>
    </source>
</evidence>
<evidence type="ECO:0000256" key="2">
    <source>
        <dbReference type="ARBA" id="ARBA00011233"/>
    </source>
</evidence>
<keyword evidence="7" id="KW-0406">Ion transport</keyword>
<evidence type="ECO:0000256" key="1">
    <source>
        <dbReference type="ARBA" id="ARBA00004571"/>
    </source>
</evidence>
<dbReference type="InterPro" id="IPR023614">
    <property type="entry name" value="Porin_dom_sf"/>
</dbReference>
<dbReference type="Gene3D" id="2.40.160.10">
    <property type="entry name" value="Porin"/>
    <property type="match status" value="1"/>
</dbReference>
<evidence type="ECO:0000256" key="5">
    <source>
        <dbReference type="ARBA" id="ARBA00022692"/>
    </source>
</evidence>
<sequence>MKRLTVMLISLPLFCHAAFANNSQKSEIELIKKQLVELQKRLADLEAKANQQSEPNTQNVATAKTNTAQPKKPEDGTIKLYATLRPTYGYIEEQDDEFMDIQDALSHAGFKSTYQFQPGWQAIAHGEWSIDLGNNGDFGKARQVYVALDSPIGQIGLGKQRPVQYTLIAEYVDIFNHRSSPFAYDVESPFFVNNLVTYENQFNDFKFMIGGQFDGDNGDDFADFINTGLGYSSNGLHLSLTYSTQNDFNEQQIKIGETEVLAGMAALDITDNLYAAIAYQDVDYQRLTPRSGSTLDVSLGYRFHPLYRAKLGFFDFDDGINAYGSNSHQGANLTLEWLPSDNLRFHLEYLTKDFDFLLDSQSISIGFRYDYSQQWAY</sequence>
<reference evidence="14 15" key="1">
    <citation type="submission" date="2014-11" db="EMBL/GenBank/DDBJ databases">
        <title>Complete Genome Sequence of Pseudoalteromonas sp. Strain OCN003 Isolated from Kaneohe Bay, Oahu, Hawaii.</title>
        <authorList>
            <person name="Beurmann S."/>
            <person name="Videau P."/>
            <person name="Ushijima B."/>
            <person name="Smith A.M."/>
            <person name="Aeby G.S."/>
            <person name="Callahan S.M."/>
            <person name="Belcaid M."/>
        </authorList>
    </citation>
    <scope>NUCLEOTIDE SEQUENCE [LARGE SCALE GENOMIC DNA]</scope>
    <source>
        <strain evidence="14 15">OCN003</strain>
    </source>
</reference>
<evidence type="ECO:0000256" key="7">
    <source>
        <dbReference type="ARBA" id="ARBA00023065"/>
    </source>
</evidence>
<dbReference type="Pfam" id="PF13609">
    <property type="entry name" value="Porin_4"/>
    <property type="match status" value="1"/>
</dbReference>
<keyword evidence="15" id="KW-1185">Reference proteome</keyword>
<keyword evidence="5" id="KW-0812">Transmembrane</keyword>
<evidence type="ECO:0000256" key="6">
    <source>
        <dbReference type="ARBA" id="ARBA00022729"/>
    </source>
</evidence>
<evidence type="ECO:0000259" key="13">
    <source>
        <dbReference type="Pfam" id="PF13609"/>
    </source>
</evidence>
<dbReference type="InterPro" id="IPR033900">
    <property type="entry name" value="Gram_neg_porin_domain"/>
</dbReference>
<dbReference type="RefSeq" id="WP_040134896.1">
    <property type="nucleotide sequence ID" value="NZ_CP009889.1"/>
</dbReference>
<accession>A0A0A7EIT8</accession>
<gene>
    <name evidence="14" type="ORF">OM33_15605</name>
</gene>
<proteinExistence type="predicted"/>
<dbReference type="HOGENOM" id="CLU_062223_0_0_6"/>
<dbReference type="InterPro" id="IPR050298">
    <property type="entry name" value="Gram-neg_bact_OMP"/>
</dbReference>
<evidence type="ECO:0000313" key="15">
    <source>
        <dbReference type="Proteomes" id="UP000030341"/>
    </source>
</evidence>
<dbReference type="eggNOG" id="COG3203">
    <property type="taxonomic scope" value="Bacteria"/>
</dbReference>
<dbReference type="GO" id="GO:0046930">
    <property type="term" value="C:pore complex"/>
    <property type="evidence" value="ECO:0007669"/>
    <property type="project" value="UniProtKB-KW"/>
</dbReference>
<evidence type="ECO:0000256" key="4">
    <source>
        <dbReference type="ARBA" id="ARBA00022452"/>
    </source>
</evidence>
<dbReference type="PANTHER" id="PTHR34501:SF9">
    <property type="entry name" value="MAJOR OUTER MEMBRANE PROTEIN P.IA"/>
    <property type="match status" value="1"/>
</dbReference>
<feature type="domain" description="Porin" evidence="13">
    <location>
        <begin position="60"/>
        <end position="333"/>
    </location>
</feature>
<keyword evidence="4" id="KW-1134">Transmembrane beta strand</keyword>
<keyword evidence="6 12" id="KW-0732">Signal</keyword>
<evidence type="ECO:0000256" key="10">
    <source>
        <dbReference type="ARBA" id="ARBA00023237"/>
    </source>
</evidence>
<name>A0A0A7EIT8_9GAMM</name>
<evidence type="ECO:0000256" key="3">
    <source>
        <dbReference type="ARBA" id="ARBA00022448"/>
    </source>
</evidence>
<dbReference type="KEGG" id="pseo:OM33_15605"/>
<dbReference type="GO" id="GO:0015288">
    <property type="term" value="F:porin activity"/>
    <property type="evidence" value="ECO:0007669"/>
    <property type="project" value="UniProtKB-KW"/>
</dbReference>
<dbReference type="Proteomes" id="UP000030341">
    <property type="component" value="Chromosome 2"/>
</dbReference>
<comment type="subcellular location">
    <subcellularLocation>
        <location evidence="1">Cell outer membrane</location>
        <topology evidence="1">Multi-pass membrane protein</topology>
    </subcellularLocation>
</comment>
<dbReference type="GO" id="GO:0009279">
    <property type="term" value="C:cell outer membrane"/>
    <property type="evidence" value="ECO:0007669"/>
    <property type="project" value="UniProtKB-SubCell"/>
</dbReference>
<comment type="subunit">
    <text evidence="2">Homotrimer.</text>
</comment>
<feature type="region of interest" description="Disordered" evidence="11">
    <location>
        <begin position="47"/>
        <end position="74"/>
    </location>
</feature>
<dbReference type="EMBL" id="CP009889">
    <property type="protein sequence ID" value="AIY66570.1"/>
    <property type="molecule type" value="Genomic_DNA"/>
</dbReference>
<feature type="compositionally biased region" description="Polar residues" evidence="11">
    <location>
        <begin position="49"/>
        <end position="69"/>
    </location>
</feature>
<keyword evidence="10" id="KW-0998">Cell outer membrane</keyword>
<protein>
    <submittedName>
        <fullName evidence="14">Porin</fullName>
    </submittedName>
</protein>
<keyword evidence="8" id="KW-0626">Porin</keyword>
<dbReference type="AlphaFoldDB" id="A0A0A7EIT8"/>
<feature type="signal peptide" evidence="12">
    <location>
        <begin position="1"/>
        <end position="17"/>
    </location>
</feature>
<evidence type="ECO:0000256" key="12">
    <source>
        <dbReference type="SAM" id="SignalP"/>
    </source>
</evidence>
<feature type="chain" id="PRO_5002039151" evidence="12">
    <location>
        <begin position="18"/>
        <end position="377"/>
    </location>
</feature>
<evidence type="ECO:0000256" key="8">
    <source>
        <dbReference type="ARBA" id="ARBA00023114"/>
    </source>
</evidence>
<dbReference type="PANTHER" id="PTHR34501">
    <property type="entry name" value="PROTEIN YDDL-RELATED"/>
    <property type="match status" value="1"/>
</dbReference>
<evidence type="ECO:0000256" key="9">
    <source>
        <dbReference type="ARBA" id="ARBA00023136"/>
    </source>
</evidence>
<dbReference type="GO" id="GO:0006811">
    <property type="term" value="P:monoatomic ion transport"/>
    <property type="evidence" value="ECO:0007669"/>
    <property type="project" value="UniProtKB-KW"/>
</dbReference>
<dbReference type="STRING" id="1348114.OM33_15605"/>
<organism evidence="14 15">
    <name type="scientific">Pseudoalteromonas piratica</name>
    <dbReference type="NCBI Taxonomy" id="1348114"/>
    <lineage>
        <taxon>Bacteria</taxon>
        <taxon>Pseudomonadati</taxon>
        <taxon>Pseudomonadota</taxon>
        <taxon>Gammaproteobacteria</taxon>
        <taxon>Alteromonadales</taxon>
        <taxon>Pseudoalteromonadaceae</taxon>
        <taxon>Pseudoalteromonas</taxon>
    </lineage>
</organism>
<dbReference type="SUPFAM" id="SSF56935">
    <property type="entry name" value="Porins"/>
    <property type="match status" value="1"/>
</dbReference>
<keyword evidence="3" id="KW-0813">Transport</keyword>
<evidence type="ECO:0000313" key="14">
    <source>
        <dbReference type="EMBL" id="AIY66570.1"/>
    </source>
</evidence>